<organism evidence="1 2">
    <name type="scientific">Oryza meyeriana var. granulata</name>
    <dbReference type="NCBI Taxonomy" id="110450"/>
    <lineage>
        <taxon>Eukaryota</taxon>
        <taxon>Viridiplantae</taxon>
        <taxon>Streptophyta</taxon>
        <taxon>Embryophyta</taxon>
        <taxon>Tracheophyta</taxon>
        <taxon>Spermatophyta</taxon>
        <taxon>Magnoliopsida</taxon>
        <taxon>Liliopsida</taxon>
        <taxon>Poales</taxon>
        <taxon>Poaceae</taxon>
        <taxon>BOP clade</taxon>
        <taxon>Oryzoideae</taxon>
        <taxon>Oryzeae</taxon>
        <taxon>Oryzinae</taxon>
        <taxon>Oryza</taxon>
        <taxon>Oryza meyeriana</taxon>
    </lineage>
</organism>
<comment type="caution">
    <text evidence="1">The sequence shown here is derived from an EMBL/GenBank/DDBJ whole genome shotgun (WGS) entry which is preliminary data.</text>
</comment>
<evidence type="ECO:0000313" key="1">
    <source>
        <dbReference type="EMBL" id="KAF0897531.1"/>
    </source>
</evidence>
<reference evidence="1 2" key="1">
    <citation type="submission" date="2019-11" db="EMBL/GenBank/DDBJ databases">
        <title>Whole genome sequence of Oryza granulata.</title>
        <authorList>
            <person name="Li W."/>
        </authorList>
    </citation>
    <scope>NUCLEOTIDE SEQUENCE [LARGE SCALE GENOMIC DNA]</scope>
    <source>
        <strain evidence="2">cv. Menghai</strain>
        <tissue evidence="1">Leaf</tissue>
    </source>
</reference>
<evidence type="ECO:0000313" key="2">
    <source>
        <dbReference type="Proteomes" id="UP000479710"/>
    </source>
</evidence>
<sequence length="61" mass="6699">MADEWWACLGFLSFGVSRSSSSSPSADGLTAHDCELDGSSADALHRLRPRRSKLRRRSYAA</sequence>
<name>A0A6G1CBU6_9ORYZ</name>
<proteinExistence type="predicted"/>
<protein>
    <submittedName>
        <fullName evidence="1">Uncharacterized protein</fullName>
    </submittedName>
</protein>
<accession>A0A6G1CBU6</accession>
<dbReference type="AlphaFoldDB" id="A0A6G1CBU6"/>
<gene>
    <name evidence="1" type="ORF">E2562_038896</name>
</gene>
<keyword evidence="2" id="KW-1185">Reference proteome</keyword>
<dbReference type="Proteomes" id="UP000479710">
    <property type="component" value="Unassembled WGS sequence"/>
</dbReference>
<dbReference type="EMBL" id="SPHZ02000010">
    <property type="protein sequence ID" value="KAF0897531.1"/>
    <property type="molecule type" value="Genomic_DNA"/>
</dbReference>